<dbReference type="SUPFAM" id="SSF51735">
    <property type="entry name" value="NAD(P)-binding Rossmann-fold domains"/>
    <property type="match status" value="1"/>
</dbReference>
<dbReference type="Pfam" id="PF02423">
    <property type="entry name" value="OCD_Mu_crystall"/>
    <property type="match status" value="1"/>
</dbReference>
<evidence type="ECO:0008006" key="2">
    <source>
        <dbReference type="Google" id="ProtNLM"/>
    </source>
</evidence>
<accession>A0A0F9DGY0</accession>
<comment type="caution">
    <text evidence="1">The sequence shown here is derived from an EMBL/GenBank/DDBJ whole genome shotgun (WGS) entry which is preliminary data.</text>
</comment>
<dbReference type="InterPro" id="IPR036291">
    <property type="entry name" value="NAD(P)-bd_dom_sf"/>
</dbReference>
<sequence>MLILKNILPDIFFAKWLKTGGTMERMEILYLSQKEVASFGIPMAEIVTAVEKGFIELGNGRVEMPPKPGIHPGTDENNFIHAMPAYIPSLASAGVKWVSGYPPNQAKGLPYITGLLILNDPETGIPKAVMDCTWITAMRTGAASAVSAKYLARPESSKIGILACGMQGHTNLEAMNVVFPLKKVMAYDVSTHQAKHLADFADKTLGLEVEIVHDPRLAVSGCDIVVTSGPILKTPHETIRAGWVDEGAFASLV</sequence>
<name>A0A0F9DGY0_9ZZZZ</name>
<dbReference type="Gene3D" id="3.40.50.720">
    <property type="entry name" value="NAD(P)-binding Rossmann-like Domain"/>
    <property type="match status" value="1"/>
</dbReference>
<feature type="non-terminal residue" evidence="1">
    <location>
        <position position="253"/>
    </location>
</feature>
<protein>
    <recommendedName>
        <fullName evidence="2">Ornithine cyclodeaminase family protein</fullName>
    </recommendedName>
</protein>
<dbReference type="PANTHER" id="PTHR13812:SF19">
    <property type="entry name" value="KETIMINE REDUCTASE MU-CRYSTALLIN"/>
    <property type="match status" value="1"/>
</dbReference>
<proteinExistence type="predicted"/>
<dbReference type="AlphaFoldDB" id="A0A0F9DGY0"/>
<dbReference type="Gene3D" id="3.30.1780.10">
    <property type="entry name" value="ornithine cyclodeaminase, domain 1"/>
    <property type="match status" value="1"/>
</dbReference>
<dbReference type="GO" id="GO:0005737">
    <property type="term" value="C:cytoplasm"/>
    <property type="evidence" value="ECO:0007669"/>
    <property type="project" value="TreeGrafter"/>
</dbReference>
<reference evidence="1" key="1">
    <citation type="journal article" date="2015" name="Nature">
        <title>Complex archaea that bridge the gap between prokaryotes and eukaryotes.</title>
        <authorList>
            <person name="Spang A."/>
            <person name="Saw J.H."/>
            <person name="Jorgensen S.L."/>
            <person name="Zaremba-Niedzwiedzka K."/>
            <person name="Martijn J."/>
            <person name="Lind A.E."/>
            <person name="van Eijk R."/>
            <person name="Schleper C."/>
            <person name="Guy L."/>
            <person name="Ettema T.J."/>
        </authorList>
    </citation>
    <scope>NUCLEOTIDE SEQUENCE</scope>
</reference>
<dbReference type="InterPro" id="IPR003462">
    <property type="entry name" value="ODC_Mu_crystall"/>
</dbReference>
<dbReference type="PANTHER" id="PTHR13812">
    <property type="entry name" value="KETIMINE REDUCTASE MU-CRYSTALLIN"/>
    <property type="match status" value="1"/>
</dbReference>
<evidence type="ECO:0000313" key="1">
    <source>
        <dbReference type="EMBL" id="KKL60953.1"/>
    </source>
</evidence>
<gene>
    <name evidence="1" type="ORF">LCGC14_2200180</name>
</gene>
<dbReference type="EMBL" id="LAZR01028973">
    <property type="protein sequence ID" value="KKL60953.1"/>
    <property type="molecule type" value="Genomic_DNA"/>
</dbReference>
<dbReference type="InterPro" id="IPR023401">
    <property type="entry name" value="ODC_N"/>
</dbReference>
<organism evidence="1">
    <name type="scientific">marine sediment metagenome</name>
    <dbReference type="NCBI Taxonomy" id="412755"/>
    <lineage>
        <taxon>unclassified sequences</taxon>
        <taxon>metagenomes</taxon>
        <taxon>ecological metagenomes</taxon>
    </lineage>
</organism>